<evidence type="ECO:0000313" key="4">
    <source>
        <dbReference type="Proteomes" id="UP000663828"/>
    </source>
</evidence>
<organism evidence="3 4">
    <name type="scientific">Adineta ricciae</name>
    <name type="common">Rotifer</name>
    <dbReference type="NCBI Taxonomy" id="249248"/>
    <lineage>
        <taxon>Eukaryota</taxon>
        <taxon>Metazoa</taxon>
        <taxon>Spiralia</taxon>
        <taxon>Gnathifera</taxon>
        <taxon>Rotifera</taxon>
        <taxon>Eurotatoria</taxon>
        <taxon>Bdelloidea</taxon>
        <taxon>Adinetida</taxon>
        <taxon>Adinetidae</taxon>
        <taxon>Adineta</taxon>
    </lineage>
</organism>
<reference evidence="3" key="1">
    <citation type="submission" date="2021-02" db="EMBL/GenBank/DDBJ databases">
        <authorList>
            <person name="Nowell W R."/>
        </authorList>
    </citation>
    <scope>NUCLEOTIDE SEQUENCE</scope>
</reference>
<keyword evidence="4" id="KW-1185">Reference proteome</keyword>
<dbReference type="SMART" id="SM00054">
    <property type="entry name" value="EFh"/>
    <property type="match status" value="6"/>
</dbReference>
<dbReference type="SUPFAM" id="SSF47473">
    <property type="entry name" value="EF-hand"/>
    <property type="match status" value="2"/>
</dbReference>
<accession>A0A814H636</accession>
<dbReference type="InterPro" id="IPR011992">
    <property type="entry name" value="EF-hand-dom_pair"/>
</dbReference>
<evidence type="ECO:0000313" key="3">
    <source>
        <dbReference type="EMBL" id="CAF1004913.1"/>
    </source>
</evidence>
<feature type="region of interest" description="Disordered" evidence="1">
    <location>
        <begin position="326"/>
        <end position="367"/>
    </location>
</feature>
<dbReference type="Proteomes" id="UP000663828">
    <property type="component" value="Unassembled WGS sequence"/>
</dbReference>
<dbReference type="GO" id="GO:0005509">
    <property type="term" value="F:calcium ion binding"/>
    <property type="evidence" value="ECO:0007669"/>
    <property type="project" value="InterPro"/>
</dbReference>
<feature type="region of interest" description="Disordered" evidence="1">
    <location>
        <begin position="65"/>
        <end position="84"/>
    </location>
</feature>
<dbReference type="PANTHER" id="PTHR20875">
    <property type="entry name" value="EF-HAND CALCIUM-BINDING DOMAIN-CONTAINING PROTEIN 6-RELATED"/>
    <property type="match status" value="1"/>
</dbReference>
<dbReference type="CDD" id="cd00051">
    <property type="entry name" value="EFh"/>
    <property type="match status" value="1"/>
</dbReference>
<feature type="compositionally biased region" description="Basic and acidic residues" evidence="1">
    <location>
        <begin position="332"/>
        <end position="343"/>
    </location>
</feature>
<dbReference type="InterPro" id="IPR052603">
    <property type="entry name" value="EFCB6"/>
</dbReference>
<dbReference type="AlphaFoldDB" id="A0A814H636"/>
<dbReference type="Gene3D" id="1.10.238.10">
    <property type="entry name" value="EF-hand"/>
    <property type="match status" value="4"/>
</dbReference>
<name>A0A814H636_ADIRI</name>
<protein>
    <recommendedName>
        <fullName evidence="2">EF-hand domain-containing protein</fullName>
    </recommendedName>
</protein>
<gene>
    <name evidence="3" type="ORF">XAT740_LOCUS13408</name>
</gene>
<evidence type="ECO:0000256" key="1">
    <source>
        <dbReference type="SAM" id="MobiDB-lite"/>
    </source>
</evidence>
<dbReference type="EMBL" id="CAJNOR010000777">
    <property type="protein sequence ID" value="CAF1004913.1"/>
    <property type="molecule type" value="Genomic_DNA"/>
</dbReference>
<dbReference type="PROSITE" id="PS50222">
    <property type="entry name" value="EF_HAND_2"/>
    <property type="match status" value="2"/>
</dbReference>
<proteinExistence type="predicted"/>
<dbReference type="InterPro" id="IPR002048">
    <property type="entry name" value="EF_hand_dom"/>
</dbReference>
<feature type="domain" description="EF-hand" evidence="2">
    <location>
        <begin position="415"/>
        <end position="445"/>
    </location>
</feature>
<evidence type="ECO:0000259" key="2">
    <source>
        <dbReference type="PROSITE" id="PS50222"/>
    </source>
</evidence>
<feature type="domain" description="EF-hand" evidence="2">
    <location>
        <begin position="888"/>
        <end position="923"/>
    </location>
</feature>
<comment type="caution">
    <text evidence="3">The sequence shown here is derived from an EMBL/GenBank/DDBJ whole genome shotgun (WGS) entry which is preliminary data.</text>
</comment>
<dbReference type="PANTHER" id="PTHR20875:SF5">
    <property type="entry name" value="EF-HAND DOMAIN-CONTAINING PROTEIN"/>
    <property type="match status" value="1"/>
</dbReference>
<sequence>MATAVVASSYSVDDLSQEGCRRTPQVYQSILPLRRERSMLDKEFLRSQKSNSANSSGLPLRSSAFAGEKQYERKQTSTQNRSAKSDEIFQLIERKLQTGIHGVRHLFRANDPNRAGKLSREGFRRVLGQLCGYINNEEFEKAAKMFRMGDRDATITFEEFVSYFPENEKVKHELAAFYSERQNSSLLTLSQNLPTSQSKRFLPRLTASYCYSLMKARCRDPSFVPNDYFPNDCLNDGLIIRDHLKIILKNFHLDDIINNEKELEKLWAKFDLDNVGMVRTNVFLRLLDYGVNLADEINANIQRLATDRSTPYASAIIEGSYARKKRPLTTNKHREENTEDTQKKYTTPLPSDESEDEATVRSSVGPSSTNMSLKALATKYRMLVLKHRRLVKQLNEGDDFIPFLDRKVNEGYYCLKTIFSYLDPDYTNFITKEQLIAVLHQFNIPLTFENVDQFLQKYHCKTAKSTNNETIIDYNAFLKYFQDRSDSSFLARAVGDLKKNKSKIPPSNLTEVEDSLIDLLHDTFLSLTAAMINYVSRDNGDLCTEKEFFLVLKKELGIADTYQFTDYQKDEIYNALNCTNDMRQKRHIPYKRFLYLIIKPTIVPQKERTIEKKSLEKKAEQKLLTPPRSLSYIEKTLYDLIRLRMHSFTKAFSNIDQPRTDRINKEQFYKVLQDVETDLTQAEANLVWAASGFRMDRNVPFANLIRQMVMFTHDEKHAAVKQLQRSQAARDRLAYSAPRTASSRNIGSSGRLSELVCVNQSVDYRELYNRILPYVRQNYTRIKNDLLNNDPTACGLVDFSVLRDILNQYAVPVSEDELGALVRLDDPRNGSRVQYPFFIRKYHPGGPIIRISPWLRVHPIYEQIVQKQYAKRPVKEVHDQRTQVLNSRDLKNLMRLFQSYDKSRKGYLTNDEYISLLHDNDVNLKKTDEDYYQVFSKYDRQLRDQFNYIDLFRTIIDTIMS</sequence>